<dbReference type="NCBIfam" id="NF033788">
    <property type="entry name" value="HTH_metalloreg"/>
    <property type="match status" value="1"/>
</dbReference>
<dbReference type="PROSITE" id="PS50987">
    <property type="entry name" value="HTH_ARSR_2"/>
    <property type="match status" value="1"/>
</dbReference>
<protein>
    <submittedName>
        <fullName evidence="5">DUF5937 family protein</fullName>
    </submittedName>
</protein>
<dbReference type="Pfam" id="PF19361">
    <property type="entry name" value="DUF5937"/>
    <property type="match status" value="1"/>
</dbReference>
<dbReference type="PANTHER" id="PTHR33154:SF33">
    <property type="entry name" value="TRANSCRIPTIONAL REPRESSOR SDPR"/>
    <property type="match status" value="1"/>
</dbReference>
<dbReference type="InterPro" id="IPR011991">
    <property type="entry name" value="ArsR-like_HTH"/>
</dbReference>
<sequence>MPIVFDLVSTDDSRVVVRRSPLADLMALLHCLAEPGHHLDMARDVRVINAELDRPARRQLRAFAPLWARFRLRALLPLDTNRPATFADELTELRHMPAPLFASMVAETIAGGAWERRYGSRDPGASPAEFLELCRAKSEEREELGERFLQDPAVFRDDLTRLLEECHDTFFRSRWGAVVPQVSTAEREVRERLSRDRLGVVLASLTPGGHYLPQTAQVAYDKLQNAFVSCAGRDFVLVPSVFTKPHVVVKYEESQRSPGLPIVVQFPVSEMGAADVPLRDLRMRMAVLSDPGRLELCRHLVNEHCTTGELANRVGMSAQQVSRHLRRLREVGLLDSARDGRLVRHRLKLGAVYSVGHQFLTRLVQ</sequence>
<dbReference type="Proteomes" id="UP001356095">
    <property type="component" value="Unassembled WGS sequence"/>
</dbReference>
<dbReference type="PRINTS" id="PR00778">
    <property type="entry name" value="HTHARSR"/>
</dbReference>
<dbReference type="Gene3D" id="1.10.10.10">
    <property type="entry name" value="Winged helix-like DNA-binding domain superfamily/Winged helix DNA-binding domain"/>
    <property type="match status" value="1"/>
</dbReference>
<dbReference type="EMBL" id="JAUZMY010000015">
    <property type="protein sequence ID" value="MEE2038835.1"/>
    <property type="molecule type" value="Genomic_DNA"/>
</dbReference>
<feature type="domain" description="HTH arsR-type" evidence="4">
    <location>
        <begin position="273"/>
        <end position="365"/>
    </location>
</feature>
<gene>
    <name evidence="5" type="ORF">Q8791_16550</name>
</gene>
<accession>A0ABU7K9C5</accession>
<keyword evidence="6" id="KW-1185">Reference proteome</keyword>
<keyword evidence="3" id="KW-0804">Transcription</keyword>
<evidence type="ECO:0000313" key="6">
    <source>
        <dbReference type="Proteomes" id="UP001356095"/>
    </source>
</evidence>
<dbReference type="InterPro" id="IPR051081">
    <property type="entry name" value="HTH_MetalResp_TranReg"/>
</dbReference>
<dbReference type="SUPFAM" id="SSF46785">
    <property type="entry name" value="Winged helix' DNA-binding domain"/>
    <property type="match status" value="1"/>
</dbReference>
<reference evidence="5 6" key="1">
    <citation type="submission" date="2023-08" db="EMBL/GenBank/DDBJ databases">
        <authorList>
            <person name="Girao M."/>
            <person name="Carvalho M.F."/>
        </authorList>
    </citation>
    <scope>NUCLEOTIDE SEQUENCE [LARGE SCALE GENOMIC DNA]</scope>
    <source>
        <strain evidence="5 6">CT-R113</strain>
    </source>
</reference>
<dbReference type="InterPro" id="IPR001845">
    <property type="entry name" value="HTH_ArsR_DNA-bd_dom"/>
</dbReference>
<dbReference type="CDD" id="cd00090">
    <property type="entry name" value="HTH_ARSR"/>
    <property type="match status" value="1"/>
</dbReference>
<dbReference type="InterPro" id="IPR045981">
    <property type="entry name" value="DUF5937"/>
</dbReference>
<keyword evidence="2" id="KW-0238">DNA-binding</keyword>
<evidence type="ECO:0000256" key="1">
    <source>
        <dbReference type="ARBA" id="ARBA00023015"/>
    </source>
</evidence>
<evidence type="ECO:0000313" key="5">
    <source>
        <dbReference type="EMBL" id="MEE2038835.1"/>
    </source>
</evidence>
<dbReference type="RefSeq" id="WP_330092613.1">
    <property type="nucleotide sequence ID" value="NZ_JAUZMY010000015.1"/>
</dbReference>
<comment type="caution">
    <text evidence="5">The sequence shown here is derived from an EMBL/GenBank/DDBJ whole genome shotgun (WGS) entry which is preliminary data.</text>
</comment>
<dbReference type="InterPro" id="IPR036388">
    <property type="entry name" value="WH-like_DNA-bd_sf"/>
</dbReference>
<dbReference type="PANTHER" id="PTHR33154">
    <property type="entry name" value="TRANSCRIPTIONAL REGULATOR, ARSR FAMILY"/>
    <property type="match status" value="1"/>
</dbReference>
<dbReference type="SMART" id="SM00418">
    <property type="entry name" value="HTH_ARSR"/>
    <property type="match status" value="1"/>
</dbReference>
<dbReference type="InterPro" id="IPR036390">
    <property type="entry name" value="WH_DNA-bd_sf"/>
</dbReference>
<organism evidence="5 6">
    <name type="scientific">Nocardiopsis codii</name>
    <dbReference type="NCBI Taxonomy" id="3065942"/>
    <lineage>
        <taxon>Bacteria</taxon>
        <taxon>Bacillati</taxon>
        <taxon>Actinomycetota</taxon>
        <taxon>Actinomycetes</taxon>
        <taxon>Streptosporangiales</taxon>
        <taxon>Nocardiopsidaceae</taxon>
        <taxon>Nocardiopsis</taxon>
    </lineage>
</organism>
<evidence type="ECO:0000256" key="3">
    <source>
        <dbReference type="ARBA" id="ARBA00023163"/>
    </source>
</evidence>
<proteinExistence type="predicted"/>
<keyword evidence="1" id="KW-0805">Transcription regulation</keyword>
<evidence type="ECO:0000256" key="2">
    <source>
        <dbReference type="ARBA" id="ARBA00023125"/>
    </source>
</evidence>
<dbReference type="Pfam" id="PF12840">
    <property type="entry name" value="HTH_20"/>
    <property type="match status" value="1"/>
</dbReference>
<name>A0ABU7K9C5_9ACTN</name>
<evidence type="ECO:0000259" key="4">
    <source>
        <dbReference type="PROSITE" id="PS50987"/>
    </source>
</evidence>